<keyword evidence="1" id="KW-0472">Membrane</keyword>
<dbReference type="EMBL" id="BPLR01014892">
    <property type="protein sequence ID" value="GIY72050.1"/>
    <property type="molecule type" value="Genomic_DNA"/>
</dbReference>
<keyword evidence="1" id="KW-0812">Transmembrane</keyword>
<feature type="transmembrane region" description="Helical" evidence="1">
    <location>
        <begin position="193"/>
        <end position="211"/>
    </location>
</feature>
<accession>A0AAV4VQ73</accession>
<comment type="caution">
    <text evidence="2">The sequence shown here is derived from an EMBL/GenBank/DDBJ whole genome shotgun (WGS) entry which is preliminary data.</text>
</comment>
<feature type="transmembrane region" description="Helical" evidence="1">
    <location>
        <begin position="88"/>
        <end position="107"/>
    </location>
</feature>
<evidence type="ECO:0000313" key="3">
    <source>
        <dbReference type="Proteomes" id="UP001054945"/>
    </source>
</evidence>
<name>A0AAV4VQ73_CAEEX</name>
<gene>
    <name evidence="2" type="ORF">CEXT_427291</name>
</gene>
<sequence>MKRNVLHRHQNFAEAEEGIFWKGRQWNEKTINHQLNQFRLFHLPKHERLSCPLAARFCWGTLEKSGERRNRGSIHVRILVPLARDTHGLAFIRVLLILHICIIRVHLGGSSVIPLMASHDNQANSTFCIMSNEDKCSTSPSELAEAEKGNFRRKLFVHLQLDAAGDFESLEKDEEGQHSCENFTPAYMRHAWIWQRLFIVSSSFYILALFVRTSIHYTSDATFSNPDIKLNLNPSLQRDHISFLFMTSHDNQANSTFCIMSNEEKCITSPSELCTETEEGISEGKAVE</sequence>
<keyword evidence="1" id="KW-1133">Transmembrane helix</keyword>
<reference evidence="2 3" key="1">
    <citation type="submission" date="2021-06" db="EMBL/GenBank/DDBJ databases">
        <title>Caerostris extrusa draft genome.</title>
        <authorList>
            <person name="Kono N."/>
            <person name="Arakawa K."/>
        </authorList>
    </citation>
    <scope>NUCLEOTIDE SEQUENCE [LARGE SCALE GENOMIC DNA]</scope>
</reference>
<dbReference type="AlphaFoldDB" id="A0AAV4VQ73"/>
<dbReference type="Proteomes" id="UP001054945">
    <property type="component" value="Unassembled WGS sequence"/>
</dbReference>
<organism evidence="2 3">
    <name type="scientific">Caerostris extrusa</name>
    <name type="common">Bark spider</name>
    <name type="synonym">Caerostris bankana</name>
    <dbReference type="NCBI Taxonomy" id="172846"/>
    <lineage>
        <taxon>Eukaryota</taxon>
        <taxon>Metazoa</taxon>
        <taxon>Ecdysozoa</taxon>
        <taxon>Arthropoda</taxon>
        <taxon>Chelicerata</taxon>
        <taxon>Arachnida</taxon>
        <taxon>Araneae</taxon>
        <taxon>Araneomorphae</taxon>
        <taxon>Entelegynae</taxon>
        <taxon>Araneoidea</taxon>
        <taxon>Araneidae</taxon>
        <taxon>Caerostris</taxon>
    </lineage>
</organism>
<evidence type="ECO:0000313" key="2">
    <source>
        <dbReference type="EMBL" id="GIY72050.1"/>
    </source>
</evidence>
<keyword evidence="3" id="KW-1185">Reference proteome</keyword>
<evidence type="ECO:0000256" key="1">
    <source>
        <dbReference type="SAM" id="Phobius"/>
    </source>
</evidence>
<proteinExistence type="predicted"/>
<protein>
    <submittedName>
        <fullName evidence="2">Uncharacterized protein</fullName>
    </submittedName>
</protein>